<evidence type="ECO:0000313" key="3">
    <source>
        <dbReference type="Proteomes" id="UP001231189"/>
    </source>
</evidence>
<sequence>MTPPPGEGPGRSSAADAVEGAESPIKRSDSLAVVSLDQHFFSSSALELAALFSSQASLFSLVLINIRRLEFAPTTPAISRSPARGESVSSHHLIYLLPCAFPTRADQGADLVQLLGLGSGLRFWARFEDRIMAAEKDGGGPSEIVHDAGREPSLDELLRSLNLRGEDIEGMFVAKSEVEILKEEKKWMVVIRVLTSKPFSVASLKKQTLRFAWAPAQELNFRDVEENRFLVQANCLGDWKRITEQGPWIFGITAC</sequence>
<organism evidence="2 3">
    <name type="scientific">Lolium multiflorum</name>
    <name type="common">Italian ryegrass</name>
    <name type="synonym">Lolium perenne subsp. multiflorum</name>
    <dbReference type="NCBI Taxonomy" id="4521"/>
    <lineage>
        <taxon>Eukaryota</taxon>
        <taxon>Viridiplantae</taxon>
        <taxon>Streptophyta</taxon>
        <taxon>Embryophyta</taxon>
        <taxon>Tracheophyta</taxon>
        <taxon>Spermatophyta</taxon>
        <taxon>Magnoliopsida</taxon>
        <taxon>Liliopsida</taxon>
        <taxon>Poales</taxon>
        <taxon>Poaceae</taxon>
        <taxon>BOP clade</taxon>
        <taxon>Pooideae</taxon>
        <taxon>Poodae</taxon>
        <taxon>Poeae</taxon>
        <taxon>Poeae Chloroplast Group 2 (Poeae type)</taxon>
        <taxon>Loliodinae</taxon>
        <taxon>Loliinae</taxon>
        <taxon>Lolium</taxon>
    </lineage>
</organism>
<protein>
    <recommendedName>
        <fullName evidence="4">DUF4283 domain-containing protein</fullName>
    </recommendedName>
</protein>
<name>A0AAD8VVE3_LOLMU</name>
<dbReference type="AlphaFoldDB" id="A0AAD8VVE3"/>
<keyword evidence="3" id="KW-1185">Reference proteome</keyword>
<feature type="region of interest" description="Disordered" evidence="1">
    <location>
        <begin position="1"/>
        <end position="20"/>
    </location>
</feature>
<dbReference type="Proteomes" id="UP001231189">
    <property type="component" value="Unassembled WGS sequence"/>
</dbReference>
<evidence type="ECO:0000256" key="1">
    <source>
        <dbReference type="SAM" id="MobiDB-lite"/>
    </source>
</evidence>
<proteinExistence type="predicted"/>
<gene>
    <name evidence="2" type="ORF">QYE76_026236</name>
</gene>
<reference evidence="2" key="1">
    <citation type="submission" date="2023-07" db="EMBL/GenBank/DDBJ databases">
        <title>A chromosome-level genome assembly of Lolium multiflorum.</title>
        <authorList>
            <person name="Chen Y."/>
            <person name="Copetti D."/>
            <person name="Kolliker R."/>
            <person name="Studer B."/>
        </authorList>
    </citation>
    <scope>NUCLEOTIDE SEQUENCE</scope>
    <source>
        <strain evidence="2">02402/16</strain>
        <tissue evidence="2">Leaf</tissue>
    </source>
</reference>
<dbReference type="EMBL" id="JAUUTY010000006">
    <property type="protein sequence ID" value="KAK1620719.1"/>
    <property type="molecule type" value="Genomic_DNA"/>
</dbReference>
<comment type="caution">
    <text evidence="2">The sequence shown here is derived from an EMBL/GenBank/DDBJ whole genome shotgun (WGS) entry which is preliminary data.</text>
</comment>
<evidence type="ECO:0008006" key="4">
    <source>
        <dbReference type="Google" id="ProtNLM"/>
    </source>
</evidence>
<accession>A0AAD8VVE3</accession>
<evidence type="ECO:0000313" key="2">
    <source>
        <dbReference type="EMBL" id="KAK1620719.1"/>
    </source>
</evidence>